<name>A0A2G9V2F1_TELCI</name>
<proteinExistence type="predicted"/>
<dbReference type="PANTHER" id="PTHR13847">
    <property type="entry name" value="SARCOSINE DEHYDROGENASE-RELATED"/>
    <property type="match status" value="1"/>
</dbReference>
<dbReference type="SUPFAM" id="SSF51905">
    <property type="entry name" value="FAD/NAD(P)-binding domain"/>
    <property type="match status" value="1"/>
</dbReference>
<dbReference type="Gene3D" id="3.50.50.60">
    <property type="entry name" value="FAD/NAD(P)-binding domain"/>
    <property type="match status" value="2"/>
</dbReference>
<dbReference type="EMBL" id="KZ345037">
    <property type="protein sequence ID" value="PIO76674.1"/>
    <property type="molecule type" value="Genomic_DNA"/>
</dbReference>
<dbReference type="AlphaFoldDB" id="A0A2G9V2F1"/>
<sequence length="559" mass="61541">MPIPSASSSLSKCSEKRQELTADQVFLLYRKGVTEQRKGNFSLALHCLQPLIPFFCNTPLIWVRIIEIGIRLLYYRDNINEGRILNVYGSGRTRRVVLAPKTYHSSGRPSAAFYAQIADQAGITEDYLESIAGVLLSLTSKTANRKLRITSLSLAAFVALKMGRYHYAADLAHKMIDEEESIGNCSMTASMYLMECMVSTGPFDIALKVMNVDGTERQAGECGSYPIWAVINRCIVLCANRKYEEAEALYKLALVSPEDVALDPVALCQELARQAQAAGAQIFENCAVEEVLLGDERQVYAVNTGNGVVETPLFVDASGIWTGTTLVKPLPYRHVRMAAYPCTYSYIHSAKLPTGSVSDTTPIFNDLDGKIMIRATGFKTLCAGFLEEGIRPLARQGATHGVWHHPEPDWDLFSAALEKLLFRCPTLGEIEHGDLICGMESYTPDKAPTVGHSTQAQGYYVINGFNGQGLALAGGTGEMLAEWICDGIPKLDVANLDVARFLDSHANAQYLMERVPEVASMTYSNMYNSHQCHTARNIRMSPIYHQLRDAGAVFGEIMG</sequence>
<evidence type="ECO:0000259" key="2">
    <source>
        <dbReference type="Pfam" id="PF16350"/>
    </source>
</evidence>
<dbReference type="Pfam" id="PF01266">
    <property type="entry name" value="DAO"/>
    <property type="match status" value="1"/>
</dbReference>
<organism evidence="3 4">
    <name type="scientific">Teladorsagia circumcincta</name>
    <name type="common">Brown stomach worm</name>
    <name type="synonym">Ostertagia circumcincta</name>
    <dbReference type="NCBI Taxonomy" id="45464"/>
    <lineage>
        <taxon>Eukaryota</taxon>
        <taxon>Metazoa</taxon>
        <taxon>Ecdysozoa</taxon>
        <taxon>Nematoda</taxon>
        <taxon>Chromadorea</taxon>
        <taxon>Rhabditida</taxon>
        <taxon>Rhabditina</taxon>
        <taxon>Rhabditomorpha</taxon>
        <taxon>Strongyloidea</taxon>
        <taxon>Trichostrongylidae</taxon>
        <taxon>Teladorsagia</taxon>
    </lineage>
</organism>
<dbReference type="GO" id="GO:0005759">
    <property type="term" value="C:mitochondrial matrix"/>
    <property type="evidence" value="ECO:0007669"/>
    <property type="project" value="TreeGrafter"/>
</dbReference>
<evidence type="ECO:0000259" key="1">
    <source>
        <dbReference type="Pfam" id="PF01266"/>
    </source>
</evidence>
<dbReference type="Proteomes" id="UP000230423">
    <property type="component" value="Unassembled WGS sequence"/>
</dbReference>
<reference evidence="3 4" key="1">
    <citation type="submission" date="2015-09" db="EMBL/GenBank/DDBJ databases">
        <title>Draft genome of the parasitic nematode Teladorsagia circumcincta isolate WARC Sus (inbred).</title>
        <authorList>
            <person name="Mitreva M."/>
        </authorList>
    </citation>
    <scope>NUCLEOTIDE SEQUENCE [LARGE SCALE GENOMIC DNA]</scope>
    <source>
        <strain evidence="3 4">S</strain>
    </source>
</reference>
<accession>A0A2G9V2F1</accession>
<feature type="domain" description="FAD dependent oxidoreductase" evidence="1">
    <location>
        <begin position="249"/>
        <end position="483"/>
    </location>
</feature>
<dbReference type="Gene3D" id="3.30.9.10">
    <property type="entry name" value="D-Amino Acid Oxidase, subunit A, domain 2"/>
    <property type="match status" value="1"/>
</dbReference>
<dbReference type="InterPro" id="IPR011990">
    <property type="entry name" value="TPR-like_helical_dom_sf"/>
</dbReference>
<feature type="domain" description="FAD dependent oxidoreductase central" evidence="2">
    <location>
        <begin position="486"/>
        <end position="541"/>
    </location>
</feature>
<dbReference type="Pfam" id="PF16350">
    <property type="entry name" value="FAO_M"/>
    <property type="match status" value="1"/>
</dbReference>
<dbReference type="PANTHER" id="PTHR13847:SF193">
    <property type="entry name" value="PYRUVATE DEHYDROGENASE PHOSPHATASE REGULATORY SUBUNIT, MITOCHONDRIAL"/>
    <property type="match status" value="1"/>
</dbReference>
<dbReference type="InterPro" id="IPR036188">
    <property type="entry name" value="FAD/NAD-bd_sf"/>
</dbReference>
<evidence type="ECO:0000313" key="4">
    <source>
        <dbReference type="Proteomes" id="UP000230423"/>
    </source>
</evidence>
<dbReference type="SUPFAM" id="SSF48452">
    <property type="entry name" value="TPR-like"/>
    <property type="match status" value="1"/>
</dbReference>
<gene>
    <name evidence="3" type="ORF">TELCIR_01270</name>
</gene>
<evidence type="ECO:0000313" key="3">
    <source>
        <dbReference type="EMBL" id="PIO76674.1"/>
    </source>
</evidence>
<dbReference type="InterPro" id="IPR032503">
    <property type="entry name" value="FAO_M"/>
</dbReference>
<protein>
    <submittedName>
        <fullName evidence="3">FAD dependent oxidoreductase</fullName>
    </submittedName>
</protein>
<keyword evidence="4" id="KW-1185">Reference proteome</keyword>
<dbReference type="InterPro" id="IPR006076">
    <property type="entry name" value="FAD-dep_OxRdtase"/>
</dbReference>
<dbReference type="OrthoDB" id="5804426at2759"/>